<dbReference type="EMBL" id="QZBZ01000047">
    <property type="protein sequence ID" value="TIA39360.1"/>
    <property type="molecule type" value="Genomic_DNA"/>
</dbReference>
<evidence type="ECO:0000256" key="1">
    <source>
        <dbReference type="SAM" id="MobiDB-lite"/>
    </source>
</evidence>
<proteinExistence type="predicted"/>
<comment type="caution">
    <text evidence="2">The sequence shown here is derived from an EMBL/GenBank/DDBJ whole genome shotgun (WGS) entry which is preliminary data.</text>
</comment>
<name>A0A4T0BWP3_AURPU</name>
<reference evidence="2 3" key="1">
    <citation type="submission" date="2018-10" db="EMBL/GenBank/DDBJ databases">
        <title>Fifty Aureobasidium pullulans genomes reveal a recombining polyextremotolerant generalist.</title>
        <authorList>
            <person name="Gostincar C."/>
            <person name="Turk M."/>
            <person name="Zajc J."/>
            <person name="Gunde-Cimerman N."/>
        </authorList>
    </citation>
    <scope>NUCLEOTIDE SEQUENCE [LARGE SCALE GENOMIC DNA]</scope>
    <source>
        <strain evidence="2 3">EXF-1645</strain>
    </source>
</reference>
<dbReference type="Proteomes" id="UP000308724">
    <property type="component" value="Unassembled WGS sequence"/>
</dbReference>
<sequence length="452" mass="50125">MAEQAHIVARIAALDQGSFKDVTKQAFQLTASCYEKDEFVECIEGAQHILDTYPLNTQMRLKVYIYVAMSTKERGRRGRLRDLAEIAYAAIITDLPAGKSPGNHLINARKEIDALTAGLLRDESSSGKPNDTATSDLITFEDLPSRGTEAETSGTKAGQIFITDGFLPHRSIGAMHGVEGIFTFLETGVDDLAARMMGYDDGRAVIEARANGHLKGLEFGISVKIQPFVIFQPHPSYLNPTTQPLTTGKWLNLTPDDKATAHRYFAKYQQHSFTDHAAPTAEEIWELRRSGHADSRTKTAIRGINIAWATLTHDNDLAPAFTQQDFSSIGTRNPELELPLPNTNPLEPPRQTQTGRANSAIPGNMSPFSDTSNTALYLENSRWSPAAPFITVPLARLQFEEDSEDEESLSQNDSVSVHTPDALRRNRTLKAELAEALELHRTERRGQREQRK</sequence>
<protein>
    <submittedName>
        <fullName evidence="2">Uncharacterized protein</fullName>
    </submittedName>
</protein>
<organism evidence="2 3">
    <name type="scientific">Aureobasidium pullulans</name>
    <name type="common">Black yeast</name>
    <name type="synonym">Pullularia pullulans</name>
    <dbReference type="NCBI Taxonomy" id="5580"/>
    <lineage>
        <taxon>Eukaryota</taxon>
        <taxon>Fungi</taxon>
        <taxon>Dikarya</taxon>
        <taxon>Ascomycota</taxon>
        <taxon>Pezizomycotina</taxon>
        <taxon>Dothideomycetes</taxon>
        <taxon>Dothideomycetidae</taxon>
        <taxon>Dothideales</taxon>
        <taxon>Saccotheciaceae</taxon>
        <taxon>Aureobasidium</taxon>
    </lineage>
</organism>
<feature type="region of interest" description="Disordered" evidence="1">
    <location>
        <begin position="340"/>
        <end position="366"/>
    </location>
</feature>
<evidence type="ECO:0000313" key="3">
    <source>
        <dbReference type="Proteomes" id="UP000308724"/>
    </source>
</evidence>
<feature type="region of interest" description="Disordered" evidence="1">
    <location>
        <begin position="403"/>
        <end position="426"/>
    </location>
</feature>
<dbReference type="AlphaFoldDB" id="A0A4T0BWP3"/>
<evidence type="ECO:0000313" key="2">
    <source>
        <dbReference type="EMBL" id="TIA39360.1"/>
    </source>
</evidence>
<accession>A0A4T0BWP3</accession>
<gene>
    <name evidence="2" type="ORF">D6C78_03328</name>
</gene>